<dbReference type="GO" id="GO:0046306">
    <property type="term" value="P:alkanesulfonate catabolic process"/>
    <property type="evidence" value="ECO:0007669"/>
    <property type="project" value="TreeGrafter"/>
</dbReference>
<evidence type="ECO:0000313" key="7">
    <source>
        <dbReference type="Proteomes" id="UP000189818"/>
    </source>
</evidence>
<evidence type="ECO:0000256" key="1">
    <source>
        <dbReference type="ARBA" id="ARBA00022630"/>
    </source>
</evidence>
<dbReference type="InterPro" id="IPR019921">
    <property type="entry name" value="Lucif-like_OxRdtase_Rv2161c"/>
</dbReference>
<dbReference type="SUPFAM" id="SSF51679">
    <property type="entry name" value="Bacterial luciferase-like"/>
    <property type="match status" value="1"/>
</dbReference>
<proteinExistence type="predicted"/>
<dbReference type="PANTHER" id="PTHR42847:SF4">
    <property type="entry name" value="ALKANESULFONATE MONOOXYGENASE-RELATED"/>
    <property type="match status" value="1"/>
</dbReference>
<dbReference type="PANTHER" id="PTHR42847">
    <property type="entry name" value="ALKANESULFONATE MONOOXYGENASE"/>
    <property type="match status" value="1"/>
</dbReference>
<evidence type="ECO:0000256" key="3">
    <source>
        <dbReference type="ARBA" id="ARBA00023002"/>
    </source>
</evidence>
<keyword evidence="7" id="KW-1185">Reference proteome</keyword>
<dbReference type="STRING" id="439228.SAMN06295920_111127"/>
<keyword evidence="4" id="KW-0503">Monooxygenase</keyword>
<dbReference type="InterPro" id="IPR036661">
    <property type="entry name" value="Luciferase-like_sf"/>
</dbReference>
<evidence type="ECO:0000313" key="6">
    <source>
        <dbReference type="EMBL" id="SKC01938.1"/>
    </source>
</evidence>
<gene>
    <name evidence="6" type="ORF">SAMN06295920_111127</name>
</gene>
<feature type="domain" description="Luciferase-like" evidence="5">
    <location>
        <begin position="17"/>
        <end position="206"/>
    </location>
</feature>
<organism evidence="6 7">
    <name type="scientific">Rhizorhabdus histidinilytica</name>
    <dbReference type="NCBI Taxonomy" id="439228"/>
    <lineage>
        <taxon>Bacteria</taxon>
        <taxon>Pseudomonadati</taxon>
        <taxon>Pseudomonadota</taxon>
        <taxon>Alphaproteobacteria</taxon>
        <taxon>Sphingomonadales</taxon>
        <taxon>Sphingomonadaceae</taxon>
        <taxon>Rhizorhabdus</taxon>
    </lineage>
</organism>
<dbReference type="OrthoDB" id="5728724at2"/>
<keyword evidence="2" id="KW-0288">FMN</keyword>
<dbReference type="InterPro" id="IPR050172">
    <property type="entry name" value="SsuD_RutA_monooxygenase"/>
</dbReference>
<protein>
    <submittedName>
        <fullName evidence="6">Probable F420-dependent oxidoreductase, Rv2161c family</fullName>
    </submittedName>
</protein>
<dbReference type="Gene3D" id="3.20.20.30">
    <property type="entry name" value="Luciferase-like domain"/>
    <property type="match status" value="1"/>
</dbReference>
<evidence type="ECO:0000259" key="5">
    <source>
        <dbReference type="Pfam" id="PF00296"/>
    </source>
</evidence>
<evidence type="ECO:0000256" key="2">
    <source>
        <dbReference type="ARBA" id="ARBA00022643"/>
    </source>
</evidence>
<dbReference type="NCBIfam" id="TIGR03619">
    <property type="entry name" value="F420_Rv2161c"/>
    <property type="match status" value="1"/>
</dbReference>
<dbReference type="InterPro" id="IPR011251">
    <property type="entry name" value="Luciferase-like_dom"/>
</dbReference>
<keyword evidence="3" id="KW-0560">Oxidoreductase</keyword>
<sequence length="309" mass="33109">MRISMALGLNQFDNPAEFMSVAAIAEMAQALETAGIDACYVTDHPAPAQAWLAAGGHSALDPFVQLTAVAAVSTKLKLHSQIVVLPYRNPFLTAKAAASLDVISGGRMIMGVGVGYMKAEFAALGVPFEKRGALVDEALQAMKLAWTGEPVSFTGHAFDAQDVQLLPLPVQRPHPPIWCGGNSEKAIRRAVTWCDGWAPFPARGKLSAITGTDQLTSVAELADKIAFARELCAEQGRTRPFDVCMVPFDMTLYNGTRLNAQAIIDQLEELAAAGVTWSAVALPQNDRGQYVENVLWFGEEVLARIGGRA</sequence>
<dbReference type="RefSeq" id="WP_079650133.1">
    <property type="nucleotide sequence ID" value="NZ_FUYM01000011.1"/>
</dbReference>
<dbReference type="AlphaFoldDB" id="A0A1T5G0I0"/>
<accession>A0A1T5G0I0</accession>
<dbReference type="Pfam" id="PF00296">
    <property type="entry name" value="Bac_luciferase"/>
    <property type="match status" value="1"/>
</dbReference>
<name>A0A1T5G0I0_9SPHN</name>
<keyword evidence="1" id="KW-0285">Flavoprotein</keyword>
<reference evidence="7" key="1">
    <citation type="submission" date="2017-02" db="EMBL/GenBank/DDBJ databases">
        <authorList>
            <person name="Varghese N."/>
            <person name="Submissions S."/>
        </authorList>
    </citation>
    <scope>NUCLEOTIDE SEQUENCE [LARGE SCALE GENOMIC DNA]</scope>
    <source>
        <strain evidence="7">UM2</strain>
    </source>
</reference>
<evidence type="ECO:0000256" key="4">
    <source>
        <dbReference type="ARBA" id="ARBA00023033"/>
    </source>
</evidence>
<dbReference type="Proteomes" id="UP000189818">
    <property type="component" value="Unassembled WGS sequence"/>
</dbReference>
<dbReference type="EMBL" id="FUYM01000011">
    <property type="protein sequence ID" value="SKC01938.1"/>
    <property type="molecule type" value="Genomic_DNA"/>
</dbReference>
<dbReference type="GO" id="GO:0008726">
    <property type="term" value="F:alkanesulfonate monooxygenase activity"/>
    <property type="evidence" value="ECO:0007669"/>
    <property type="project" value="TreeGrafter"/>
</dbReference>